<dbReference type="AlphaFoldDB" id="A0A7K1SSS6"/>
<proteinExistence type="predicted"/>
<feature type="repeat" description="TPR" evidence="1">
    <location>
        <begin position="75"/>
        <end position="108"/>
    </location>
</feature>
<evidence type="ECO:0000313" key="2">
    <source>
        <dbReference type="EMBL" id="MVN20307.1"/>
    </source>
</evidence>
<evidence type="ECO:0000313" key="3">
    <source>
        <dbReference type="Proteomes" id="UP000462014"/>
    </source>
</evidence>
<dbReference type="Gene3D" id="1.25.40.10">
    <property type="entry name" value="Tetratricopeptide repeat domain"/>
    <property type="match status" value="3"/>
</dbReference>
<dbReference type="InterPro" id="IPR011990">
    <property type="entry name" value="TPR-like_helical_dom_sf"/>
</dbReference>
<name>A0A7K1SSS6_9SPHI</name>
<keyword evidence="1" id="KW-0802">TPR repeat</keyword>
<organism evidence="2 3">
    <name type="scientific">Mucilaginibacter arboris</name>
    <dbReference type="NCBI Taxonomy" id="2682090"/>
    <lineage>
        <taxon>Bacteria</taxon>
        <taxon>Pseudomonadati</taxon>
        <taxon>Bacteroidota</taxon>
        <taxon>Sphingobacteriia</taxon>
        <taxon>Sphingobacteriales</taxon>
        <taxon>Sphingobacteriaceae</taxon>
        <taxon>Mucilaginibacter</taxon>
    </lineage>
</organism>
<sequence>MQNLTAHYNILFNARQIILQKEELMAQVYVDDFSEILSVYQDTIAKTAAGSKDLEAVTTRANAIISLKDQSHYLGDAYFLLGQANYLGSDYFNAVEFFDYVVRSFPENKELGRTALAWKARSLMKLNQVKQASAVLDTARQVFDAKKESAEDITGADLQFNIDQGNYEQAEKLAVQAVDLAKDKKQRIRWTFILAQLQEANKKPADAYKTYSRVVHSNASFELAFNATLNSLRIEEKQDGQPTDRITRLRTLLKDDKNIDFVDQIYFQIGETALASQKIDLAVTNYKLSVKNSTKNQKQKGLSYLRLADINFKYKTDYIQAKKYYDSTLLNLSPAYPVYQQILKKANNLQLLASRYQTIRQQDTLQALAKLNEADRTARINLLVDQQVLQQQAAPVTVNPTINSGNVINSSGRSSSSFYFYNPEAVNQGLVSFLQVWGKRRLEDNWRISTRTVATITSNPNAVNDPDAVQNVQTTQLATPGAGNYKQELVRSIPLTPAMLAQSNQIIFNAYADIAGFYKDILGDQKESINTYEYLLNRFPDNPNLPVIYYSLYRLYTDEHNEPQAEKYKNLLLKNYPQTQYARIILDPEYGKKMLSEDAQQNDFYNTVYDFYRKRQYDQVIAQTDSALKINSQNKLAPQLAYLKTVALGHQQKLEPFKQELEQIAAQYPDDRLITPLVKQHLLFIAANEAVISARPFALMDSDPNDIPFSQERFQQQQNVASNPAPVATPVQPAAPPVLSAPKNSLVIANTAPVGLNNKLNISLPKNTKKSTVKEASKIFTLADSTELYFVINVNGIYNLAPSRFGIGQFNRANYPDAPIKHQLKEIGQSNQLIYTGRFYSLGEVKEYAHKIVPLLPQIMKVPAEKYNFFIISRKNLDKLADSKLLDSYFEFYQANYL</sequence>
<dbReference type="InterPro" id="IPR019734">
    <property type="entry name" value="TPR_rpt"/>
</dbReference>
<keyword evidence="3" id="KW-1185">Reference proteome</keyword>
<reference evidence="2 3" key="1">
    <citation type="submission" date="2019-12" db="EMBL/GenBank/DDBJ databases">
        <title>Mucilaginibacter sp. HMF7410 genome sequencing and assembly.</title>
        <authorList>
            <person name="Kang H."/>
            <person name="Cha I."/>
            <person name="Kim H."/>
            <person name="Joh K."/>
        </authorList>
    </citation>
    <scope>NUCLEOTIDE SEQUENCE [LARGE SCALE GENOMIC DNA]</scope>
    <source>
        <strain evidence="2 3">HMF7410</strain>
    </source>
</reference>
<dbReference type="PROSITE" id="PS50005">
    <property type="entry name" value="TPR"/>
    <property type="match status" value="1"/>
</dbReference>
<dbReference type="EMBL" id="WPIK01000002">
    <property type="protein sequence ID" value="MVN20307.1"/>
    <property type="molecule type" value="Genomic_DNA"/>
</dbReference>
<dbReference type="SUPFAM" id="SSF48452">
    <property type="entry name" value="TPR-like"/>
    <property type="match status" value="1"/>
</dbReference>
<accession>A0A7K1SSS6</accession>
<gene>
    <name evidence="2" type="ORF">GO621_02000</name>
</gene>
<evidence type="ECO:0000256" key="1">
    <source>
        <dbReference type="PROSITE-ProRule" id="PRU00339"/>
    </source>
</evidence>
<protein>
    <submittedName>
        <fullName evidence="2">Tetratricopeptide repeat protein</fullName>
    </submittedName>
</protein>
<dbReference type="Proteomes" id="UP000462014">
    <property type="component" value="Unassembled WGS sequence"/>
</dbReference>
<comment type="caution">
    <text evidence="2">The sequence shown here is derived from an EMBL/GenBank/DDBJ whole genome shotgun (WGS) entry which is preliminary data.</text>
</comment>